<feature type="transmembrane region" description="Helical" evidence="1">
    <location>
        <begin position="40"/>
        <end position="60"/>
    </location>
</feature>
<evidence type="ECO:0000313" key="3">
    <source>
        <dbReference type="Proteomes" id="UP001560685"/>
    </source>
</evidence>
<organism evidence="2 3">
    <name type="scientific">Hyphococcus lacteus</name>
    <dbReference type="NCBI Taxonomy" id="3143536"/>
    <lineage>
        <taxon>Bacteria</taxon>
        <taxon>Pseudomonadati</taxon>
        <taxon>Pseudomonadota</taxon>
        <taxon>Alphaproteobacteria</taxon>
        <taxon>Parvularculales</taxon>
        <taxon>Parvularculaceae</taxon>
        <taxon>Hyphococcus</taxon>
    </lineage>
</organism>
<name>A0ABV3Z7K0_9PROT</name>
<feature type="transmembrane region" description="Helical" evidence="1">
    <location>
        <begin position="135"/>
        <end position="155"/>
    </location>
</feature>
<keyword evidence="1" id="KW-0472">Membrane</keyword>
<dbReference type="Proteomes" id="UP001560685">
    <property type="component" value="Unassembled WGS sequence"/>
</dbReference>
<evidence type="ECO:0000256" key="1">
    <source>
        <dbReference type="SAM" id="Phobius"/>
    </source>
</evidence>
<evidence type="ECO:0008006" key="4">
    <source>
        <dbReference type="Google" id="ProtNLM"/>
    </source>
</evidence>
<gene>
    <name evidence="2" type="ORF">ABFZ84_14660</name>
</gene>
<sequence>MEISFANLLVIAHVSFGALALCAGTVALTVRKGSALHVNVGRIFACAMISSSALGALLGVLRLEQFYITFHAGILGVTLIASGWLSARNTTSERTVTEHIVSVLNLINTICLIGLGVYALGLADGIFLGFAGEDYLFLAFLAGLAACFDISLWFRNTISNHHRIARHLWRMCLGFFIAAGSAFTGPGGKAFPQAVQQSGLLSLPELLIFLAMVFWLIRVIFTDYAKISTVADSS</sequence>
<keyword evidence="1" id="KW-0812">Transmembrane</keyword>
<dbReference type="EMBL" id="JBEHZE010000003">
    <property type="protein sequence ID" value="MEX6634790.1"/>
    <property type="molecule type" value="Genomic_DNA"/>
</dbReference>
<reference evidence="2 3" key="1">
    <citation type="submission" date="2024-05" db="EMBL/GenBank/DDBJ databases">
        <title>Three bacterial strains, DH-69, EH-24, and ECK-19 isolated from coastal sediments.</title>
        <authorList>
            <person name="Ye Y.-Q."/>
            <person name="Du Z.-J."/>
        </authorList>
    </citation>
    <scope>NUCLEOTIDE SEQUENCE [LARGE SCALE GENOMIC DNA]</scope>
    <source>
        <strain evidence="2 3">ECK-19</strain>
    </source>
</reference>
<dbReference type="RefSeq" id="WP_369314837.1">
    <property type="nucleotide sequence ID" value="NZ_JBEHZE010000003.1"/>
</dbReference>
<feature type="transmembrane region" description="Helical" evidence="1">
    <location>
        <begin position="66"/>
        <end position="87"/>
    </location>
</feature>
<protein>
    <recommendedName>
        <fullName evidence="4">DUF2306 domain-containing protein</fullName>
    </recommendedName>
</protein>
<proteinExistence type="predicted"/>
<evidence type="ECO:0000313" key="2">
    <source>
        <dbReference type="EMBL" id="MEX6634790.1"/>
    </source>
</evidence>
<comment type="caution">
    <text evidence="2">The sequence shown here is derived from an EMBL/GenBank/DDBJ whole genome shotgun (WGS) entry which is preliminary data.</text>
</comment>
<feature type="transmembrane region" description="Helical" evidence="1">
    <location>
        <begin position="99"/>
        <end position="123"/>
    </location>
</feature>
<feature type="transmembrane region" description="Helical" evidence="1">
    <location>
        <begin position="167"/>
        <end position="186"/>
    </location>
</feature>
<keyword evidence="3" id="KW-1185">Reference proteome</keyword>
<feature type="transmembrane region" description="Helical" evidence="1">
    <location>
        <begin position="6"/>
        <end position="28"/>
    </location>
</feature>
<keyword evidence="1" id="KW-1133">Transmembrane helix</keyword>
<feature type="transmembrane region" description="Helical" evidence="1">
    <location>
        <begin position="206"/>
        <end position="225"/>
    </location>
</feature>
<accession>A0ABV3Z7K0</accession>